<dbReference type="AlphaFoldDB" id="A0A1G1WDH2"/>
<dbReference type="GO" id="GO:0019843">
    <property type="term" value="F:rRNA binding"/>
    <property type="evidence" value="ECO:0007669"/>
    <property type="project" value="UniProtKB-UniRule"/>
</dbReference>
<dbReference type="PRINTS" id="PR00059">
    <property type="entry name" value="RIBOSOMALL6"/>
</dbReference>
<comment type="subunit">
    <text evidence="4">Part of the 50S ribosomal subunit.</text>
</comment>
<sequence>MSKIGKKPINLPLGVTVTTEGKTVKINGPRGDQEIKLVEKLSIEQKDSQLILTNRSEDSQSRALYGLTRNLLANSVEGVTKGFSKTLELSGIGFRASLQGNKLVLNIGYSHPVEVEAPEGIIFKVAENKITVEGVDKSLVGEVAAGIRSQRPPEPYKGKGIRYQGEVIKRKAGKAGKADIKA</sequence>
<dbReference type="InterPro" id="IPR019906">
    <property type="entry name" value="Ribosomal_uL6_bac-type"/>
</dbReference>
<evidence type="ECO:0000256" key="6">
    <source>
        <dbReference type="RuleBase" id="RU003870"/>
    </source>
</evidence>
<evidence type="ECO:0000256" key="3">
    <source>
        <dbReference type="ARBA" id="ARBA00023274"/>
    </source>
</evidence>
<evidence type="ECO:0000256" key="5">
    <source>
        <dbReference type="RuleBase" id="RU003869"/>
    </source>
</evidence>
<dbReference type="GO" id="GO:0002181">
    <property type="term" value="P:cytoplasmic translation"/>
    <property type="evidence" value="ECO:0007669"/>
    <property type="project" value="TreeGrafter"/>
</dbReference>
<name>A0A1G1WDH2_9BACT</name>
<dbReference type="PANTHER" id="PTHR11655">
    <property type="entry name" value="60S/50S RIBOSOMAL PROTEIN L6/L9"/>
    <property type="match status" value="1"/>
</dbReference>
<organism evidence="8 9">
    <name type="scientific">Candidatus Woykebacteria bacterium RBG_16_39_9b</name>
    <dbReference type="NCBI Taxonomy" id="1802595"/>
    <lineage>
        <taxon>Bacteria</taxon>
        <taxon>Candidatus Woykeibacteriota</taxon>
    </lineage>
</organism>
<keyword evidence="3 4" id="KW-0687">Ribonucleoprotein</keyword>
<evidence type="ECO:0000313" key="9">
    <source>
        <dbReference type="Proteomes" id="UP000178162"/>
    </source>
</evidence>
<dbReference type="InterPro" id="IPR002358">
    <property type="entry name" value="Ribosomal_uL6_CS"/>
</dbReference>
<dbReference type="NCBIfam" id="TIGR03654">
    <property type="entry name" value="L6_bact"/>
    <property type="match status" value="1"/>
</dbReference>
<feature type="domain" description="Large ribosomal subunit protein uL6 alpha-beta" evidence="7">
    <location>
        <begin position="12"/>
        <end position="82"/>
    </location>
</feature>
<dbReference type="PIRSF" id="PIRSF002162">
    <property type="entry name" value="Ribosomal_L6"/>
    <property type="match status" value="1"/>
</dbReference>
<dbReference type="EMBL" id="MHCR01000010">
    <property type="protein sequence ID" value="OGY25745.1"/>
    <property type="molecule type" value="Genomic_DNA"/>
</dbReference>
<dbReference type="Pfam" id="PF00347">
    <property type="entry name" value="Ribosomal_L6"/>
    <property type="match status" value="2"/>
</dbReference>
<evidence type="ECO:0000256" key="2">
    <source>
        <dbReference type="ARBA" id="ARBA00022980"/>
    </source>
</evidence>
<comment type="caution">
    <text evidence="8">The sequence shown here is derived from an EMBL/GenBank/DDBJ whole genome shotgun (WGS) entry which is preliminary data.</text>
</comment>
<dbReference type="Proteomes" id="UP000178162">
    <property type="component" value="Unassembled WGS sequence"/>
</dbReference>
<dbReference type="InterPro" id="IPR020040">
    <property type="entry name" value="Ribosomal_uL6_a/b-dom"/>
</dbReference>
<evidence type="ECO:0000259" key="7">
    <source>
        <dbReference type="Pfam" id="PF00347"/>
    </source>
</evidence>
<accession>A0A1G1WDH2</accession>
<dbReference type="InterPro" id="IPR036789">
    <property type="entry name" value="Ribosomal_uL6-like_a/b-dom_sf"/>
</dbReference>
<proteinExistence type="inferred from homology"/>
<reference evidence="8 9" key="1">
    <citation type="journal article" date="2016" name="Nat. Commun.">
        <title>Thousands of microbial genomes shed light on interconnected biogeochemical processes in an aquifer system.</title>
        <authorList>
            <person name="Anantharaman K."/>
            <person name="Brown C.T."/>
            <person name="Hug L.A."/>
            <person name="Sharon I."/>
            <person name="Castelle C.J."/>
            <person name="Probst A.J."/>
            <person name="Thomas B.C."/>
            <person name="Singh A."/>
            <person name="Wilkins M.J."/>
            <person name="Karaoz U."/>
            <person name="Brodie E.L."/>
            <person name="Williams K.H."/>
            <person name="Hubbard S.S."/>
            <person name="Banfield J.F."/>
        </authorList>
    </citation>
    <scope>NUCLEOTIDE SEQUENCE [LARGE SCALE GENOMIC DNA]</scope>
</reference>
<keyword evidence="4 6" id="KW-0694">RNA-binding</keyword>
<comment type="function">
    <text evidence="4 6">This protein binds to the 23S rRNA, and is important in its secondary structure. It is located near the subunit interface in the base of the L7/L12 stalk, and near the tRNA binding site of the peptidyltransferase center.</text>
</comment>
<evidence type="ECO:0000313" key="8">
    <source>
        <dbReference type="EMBL" id="OGY25745.1"/>
    </source>
</evidence>
<dbReference type="GO" id="GO:0022625">
    <property type="term" value="C:cytosolic large ribosomal subunit"/>
    <property type="evidence" value="ECO:0007669"/>
    <property type="project" value="UniProtKB-UniRule"/>
</dbReference>
<dbReference type="PROSITE" id="PS00525">
    <property type="entry name" value="RIBOSOMAL_L6_1"/>
    <property type="match status" value="1"/>
</dbReference>
<comment type="similarity">
    <text evidence="1 4 5">Belongs to the universal ribosomal protein uL6 family.</text>
</comment>
<dbReference type="GO" id="GO:0003735">
    <property type="term" value="F:structural constituent of ribosome"/>
    <property type="evidence" value="ECO:0007669"/>
    <property type="project" value="UniProtKB-UniRule"/>
</dbReference>
<dbReference type="Gene3D" id="3.90.930.12">
    <property type="entry name" value="Ribosomal protein L6, alpha-beta domain"/>
    <property type="match status" value="2"/>
</dbReference>
<feature type="domain" description="Large ribosomal subunit protein uL6 alpha-beta" evidence="7">
    <location>
        <begin position="91"/>
        <end position="163"/>
    </location>
</feature>
<dbReference type="PANTHER" id="PTHR11655:SF14">
    <property type="entry name" value="LARGE RIBOSOMAL SUBUNIT PROTEIN UL6M"/>
    <property type="match status" value="1"/>
</dbReference>
<evidence type="ECO:0000256" key="4">
    <source>
        <dbReference type="HAMAP-Rule" id="MF_01365"/>
    </source>
</evidence>
<gene>
    <name evidence="4" type="primary">rplF</name>
    <name evidence="8" type="ORF">A2134_02790</name>
</gene>
<dbReference type="SUPFAM" id="SSF56053">
    <property type="entry name" value="Ribosomal protein L6"/>
    <property type="match status" value="2"/>
</dbReference>
<keyword evidence="2 4" id="KW-0689">Ribosomal protein</keyword>
<dbReference type="STRING" id="1802595.A2134_02790"/>
<dbReference type="HAMAP" id="MF_01365_B">
    <property type="entry name" value="Ribosomal_uL6_B"/>
    <property type="match status" value="1"/>
</dbReference>
<dbReference type="FunFam" id="3.90.930.12:FF:000001">
    <property type="entry name" value="50S ribosomal protein L6"/>
    <property type="match status" value="1"/>
</dbReference>
<keyword evidence="4 6" id="KW-0699">rRNA-binding</keyword>
<evidence type="ECO:0000256" key="1">
    <source>
        <dbReference type="ARBA" id="ARBA00009356"/>
    </source>
</evidence>
<dbReference type="InterPro" id="IPR000702">
    <property type="entry name" value="Ribosomal_uL6-like"/>
</dbReference>
<protein>
    <recommendedName>
        <fullName evidence="4">Large ribosomal subunit protein uL6</fullName>
    </recommendedName>
</protein>